<accession>A0ACC0AWC6</accession>
<protein>
    <submittedName>
        <fullName evidence="1">Uncharacterized protein</fullName>
    </submittedName>
</protein>
<keyword evidence="2" id="KW-1185">Reference proteome</keyword>
<sequence length="432" mass="49069">MAAAVSHHFWLTTFLEKTGRPVFLPLIRFDRLNISISSFTEISRLFSSLLASVFHNRTSGFGFGRLVLSCVRFLPVSSGFVYLFCSFLKGFVNVTGLITRLTLINNLLIDVKLYIQGKIIRKLSLNWIKPPCQPTVGPALPSAVGFCPLVACDPRTTTDEKMMKGNKNEVIDSDKADLLHEFTPQKKRGELVPFDLKPEHMMWAAHCALQFEMAGTSAIMPVEEAKEEEEALLFNDPLFVPIRPMAERQEPTIEESKERPSKKQKKIRQIASNLKAVIMKWVLVQKKETKRPIKDLDFYDPGGSWVGFPFFASSSEYYPDLVREFYANMTHKTDKDLQIITSTIKGVRIILHRERLLSILGILGNGNIVIVDSNRKTIDEDPDWNFDAACSRFDTRPQAMDCCRILHGGNFPPFLGPCLFLWTRTCSKRGRT</sequence>
<evidence type="ECO:0000313" key="1">
    <source>
        <dbReference type="EMBL" id="KAI5664173.1"/>
    </source>
</evidence>
<name>A0ACC0AWC6_CATRO</name>
<evidence type="ECO:0000313" key="2">
    <source>
        <dbReference type="Proteomes" id="UP001060085"/>
    </source>
</evidence>
<dbReference type="Proteomes" id="UP001060085">
    <property type="component" value="Linkage Group LG05"/>
</dbReference>
<comment type="caution">
    <text evidence="1">The sequence shown here is derived from an EMBL/GenBank/DDBJ whole genome shotgun (WGS) entry which is preliminary data.</text>
</comment>
<organism evidence="1 2">
    <name type="scientific">Catharanthus roseus</name>
    <name type="common">Madagascar periwinkle</name>
    <name type="synonym">Vinca rosea</name>
    <dbReference type="NCBI Taxonomy" id="4058"/>
    <lineage>
        <taxon>Eukaryota</taxon>
        <taxon>Viridiplantae</taxon>
        <taxon>Streptophyta</taxon>
        <taxon>Embryophyta</taxon>
        <taxon>Tracheophyta</taxon>
        <taxon>Spermatophyta</taxon>
        <taxon>Magnoliopsida</taxon>
        <taxon>eudicotyledons</taxon>
        <taxon>Gunneridae</taxon>
        <taxon>Pentapetalae</taxon>
        <taxon>asterids</taxon>
        <taxon>lamiids</taxon>
        <taxon>Gentianales</taxon>
        <taxon>Apocynaceae</taxon>
        <taxon>Rauvolfioideae</taxon>
        <taxon>Vinceae</taxon>
        <taxon>Catharanthinae</taxon>
        <taxon>Catharanthus</taxon>
    </lineage>
</organism>
<reference evidence="2" key="1">
    <citation type="journal article" date="2023" name="Nat. Plants">
        <title>Single-cell RNA sequencing provides a high-resolution roadmap for understanding the multicellular compartmentation of specialized metabolism.</title>
        <authorList>
            <person name="Sun S."/>
            <person name="Shen X."/>
            <person name="Li Y."/>
            <person name="Li Y."/>
            <person name="Wang S."/>
            <person name="Li R."/>
            <person name="Zhang H."/>
            <person name="Shen G."/>
            <person name="Guo B."/>
            <person name="Wei J."/>
            <person name="Xu J."/>
            <person name="St-Pierre B."/>
            <person name="Chen S."/>
            <person name="Sun C."/>
        </authorList>
    </citation>
    <scope>NUCLEOTIDE SEQUENCE [LARGE SCALE GENOMIC DNA]</scope>
</reference>
<gene>
    <name evidence="1" type="ORF">M9H77_23496</name>
</gene>
<proteinExistence type="predicted"/>
<dbReference type="EMBL" id="CM044705">
    <property type="protein sequence ID" value="KAI5664173.1"/>
    <property type="molecule type" value="Genomic_DNA"/>
</dbReference>